<evidence type="ECO:0000259" key="10">
    <source>
        <dbReference type="PROSITE" id="PS50893"/>
    </source>
</evidence>
<dbReference type="NCBIfam" id="NF007739">
    <property type="entry name" value="PRK10419.1"/>
    <property type="match status" value="2"/>
</dbReference>
<comment type="similarity">
    <text evidence="2">Belongs to the ABC transporter superfamily.</text>
</comment>
<keyword evidence="12" id="KW-1185">Reference proteome</keyword>
<dbReference type="RefSeq" id="WP_115854643.1">
    <property type="nucleotide sequence ID" value="NZ_QRDJ01000008.1"/>
</dbReference>
<evidence type="ECO:0000256" key="7">
    <source>
        <dbReference type="ARBA" id="ARBA00023136"/>
    </source>
</evidence>
<dbReference type="PANTHER" id="PTHR43297">
    <property type="entry name" value="OLIGOPEPTIDE TRANSPORT ATP-BINDING PROTEIN APPD"/>
    <property type="match status" value="1"/>
</dbReference>
<dbReference type="AlphaFoldDB" id="A0A3D9DTG4"/>
<feature type="domain" description="ABC transporter" evidence="10">
    <location>
        <begin position="279"/>
        <end position="523"/>
    </location>
</feature>
<dbReference type="GO" id="GO:0005524">
    <property type="term" value="F:ATP binding"/>
    <property type="evidence" value="ECO:0007669"/>
    <property type="project" value="UniProtKB-KW"/>
</dbReference>
<dbReference type="Gene3D" id="3.40.50.300">
    <property type="entry name" value="P-loop containing nucleotide triphosphate hydrolases"/>
    <property type="match status" value="2"/>
</dbReference>
<evidence type="ECO:0000256" key="1">
    <source>
        <dbReference type="ARBA" id="ARBA00004417"/>
    </source>
</evidence>
<dbReference type="SMART" id="SM00382">
    <property type="entry name" value="AAA"/>
    <property type="match status" value="2"/>
</dbReference>
<dbReference type="EC" id="7.4.2.9" evidence="8"/>
<name>A0A3D9DTG4_9GAMM</name>
<keyword evidence="3" id="KW-0813">Transport</keyword>
<organism evidence="11 12">
    <name type="scientific">Kushneria indalinina DSM 14324</name>
    <dbReference type="NCBI Taxonomy" id="1122140"/>
    <lineage>
        <taxon>Bacteria</taxon>
        <taxon>Pseudomonadati</taxon>
        <taxon>Pseudomonadota</taxon>
        <taxon>Gammaproteobacteria</taxon>
        <taxon>Oceanospirillales</taxon>
        <taxon>Halomonadaceae</taxon>
        <taxon>Kushneria</taxon>
    </lineage>
</organism>
<sequence>MSTPLLEIDNLKVDFELPTGTVSAVKGVSFTIDQGETVALVGESGSGKSVTSTALMRLLPEMAKISGAIRLDGEDLTQVSASRMRRLRGNEFSMIFQEPMTSLNPLHRIGRQIAEVLHRHRGLSGSKARARVLELLHQVGIPEPERRISSYPHELSGGQRQRVMIAMALACEPRLLIADEPTTALDVTVQAQILELLRDLQQRYGMAILFITHDLSLVRRFAERVCVMRYGELVEAGETATVFNDPQHDYTRMLLDAEPRGSKAAVAENAPVLLSGQDVRVRFTTKKRLFGKDDHFEAVRGIDLTVRRGQTVGIVGESGSGKSTFGRALLRLLKSQGQLRFEDTDITDFDKSHMRPLRSRMQVVFQDPFGSLSPRMTVGEIISEGLKVHFPELNRREREARVIESLEEVALDPAMRKRYPHEFSGGQRQRIAIARALVLKPDFLLLDEPTSALDRSVQMTVIELLRHLQQKYNLTYVFISHDLAVVRALSDTVLVMKEGQVVEQGSAESIFQTPREEYTKALLKAAFLREMDSAA</sequence>
<dbReference type="EMBL" id="QRDJ01000008">
    <property type="protein sequence ID" value="REC94022.1"/>
    <property type="molecule type" value="Genomic_DNA"/>
</dbReference>
<reference evidence="11 12" key="1">
    <citation type="submission" date="2018-07" db="EMBL/GenBank/DDBJ databases">
        <title>Genomic Encyclopedia of Type Strains, Phase IV (KMG-IV): sequencing the most valuable type-strain genomes for metagenomic binning, comparative biology and taxonomic classification.</title>
        <authorList>
            <person name="Goeker M."/>
        </authorList>
    </citation>
    <scope>NUCLEOTIDE SEQUENCE [LARGE SCALE GENOMIC DNA]</scope>
    <source>
        <strain evidence="11 12">DSM 14324</strain>
    </source>
</reference>
<evidence type="ECO:0000256" key="5">
    <source>
        <dbReference type="ARBA" id="ARBA00022741"/>
    </source>
</evidence>
<dbReference type="SUPFAM" id="SSF52540">
    <property type="entry name" value="P-loop containing nucleoside triphosphate hydrolases"/>
    <property type="match status" value="2"/>
</dbReference>
<keyword evidence="4" id="KW-1003">Cell membrane</keyword>
<dbReference type="OrthoDB" id="9784450at2"/>
<keyword evidence="5" id="KW-0547">Nucleotide-binding</keyword>
<evidence type="ECO:0000256" key="3">
    <source>
        <dbReference type="ARBA" id="ARBA00022448"/>
    </source>
</evidence>
<dbReference type="InterPro" id="IPR003439">
    <property type="entry name" value="ABC_transporter-like_ATP-bd"/>
</dbReference>
<dbReference type="GO" id="GO:0016887">
    <property type="term" value="F:ATP hydrolysis activity"/>
    <property type="evidence" value="ECO:0007669"/>
    <property type="project" value="InterPro"/>
</dbReference>
<evidence type="ECO:0000313" key="12">
    <source>
        <dbReference type="Proteomes" id="UP000256334"/>
    </source>
</evidence>
<keyword evidence="6 11" id="KW-0067">ATP-binding</keyword>
<dbReference type="GO" id="GO:0055085">
    <property type="term" value="P:transmembrane transport"/>
    <property type="evidence" value="ECO:0007669"/>
    <property type="project" value="UniProtKB-ARBA"/>
</dbReference>
<evidence type="ECO:0000256" key="4">
    <source>
        <dbReference type="ARBA" id="ARBA00022475"/>
    </source>
</evidence>
<proteinExistence type="inferred from homology"/>
<keyword evidence="7" id="KW-0472">Membrane</keyword>
<feature type="domain" description="ABC transporter" evidence="10">
    <location>
        <begin position="6"/>
        <end position="255"/>
    </location>
</feature>
<dbReference type="Pfam" id="PF00005">
    <property type="entry name" value="ABC_tran"/>
    <property type="match status" value="2"/>
</dbReference>
<dbReference type="InterPro" id="IPR017871">
    <property type="entry name" value="ABC_transporter-like_CS"/>
</dbReference>
<evidence type="ECO:0000256" key="6">
    <source>
        <dbReference type="ARBA" id="ARBA00022840"/>
    </source>
</evidence>
<accession>A0A3D9DTG4</accession>
<dbReference type="FunFam" id="3.40.50.300:FF:000016">
    <property type="entry name" value="Oligopeptide ABC transporter ATP-binding component"/>
    <property type="match status" value="2"/>
</dbReference>
<dbReference type="PROSITE" id="PS50893">
    <property type="entry name" value="ABC_TRANSPORTER_2"/>
    <property type="match status" value="2"/>
</dbReference>
<comment type="subcellular location">
    <subcellularLocation>
        <location evidence="1">Cell inner membrane</location>
        <topology evidence="1">Peripheral membrane protein</topology>
    </subcellularLocation>
</comment>
<dbReference type="InterPro" id="IPR050388">
    <property type="entry name" value="ABC_Ni/Peptide_Import"/>
</dbReference>
<dbReference type="InterPro" id="IPR013563">
    <property type="entry name" value="Oligopep_ABC_C"/>
</dbReference>
<dbReference type="CDD" id="cd03257">
    <property type="entry name" value="ABC_NikE_OppD_transporters"/>
    <property type="match status" value="2"/>
</dbReference>
<evidence type="ECO:0000256" key="9">
    <source>
        <dbReference type="ARBA" id="ARBA00047356"/>
    </source>
</evidence>
<dbReference type="NCBIfam" id="NF008453">
    <property type="entry name" value="PRK11308.1"/>
    <property type="match status" value="2"/>
</dbReference>
<dbReference type="InterPro" id="IPR027417">
    <property type="entry name" value="P-loop_NTPase"/>
</dbReference>
<dbReference type="PANTHER" id="PTHR43297:SF2">
    <property type="entry name" value="DIPEPTIDE TRANSPORT ATP-BINDING PROTEIN DPPD"/>
    <property type="match status" value="1"/>
</dbReference>
<dbReference type="GO" id="GO:0015833">
    <property type="term" value="P:peptide transport"/>
    <property type="evidence" value="ECO:0007669"/>
    <property type="project" value="InterPro"/>
</dbReference>
<dbReference type="PROSITE" id="PS00211">
    <property type="entry name" value="ABC_TRANSPORTER_1"/>
    <property type="match status" value="2"/>
</dbReference>
<comment type="catalytic activity">
    <reaction evidence="9">
        <text>a dipeptide(out) + ATP + H2O = a dipeptide(in) + ADP + phosphate + H(+)</text>
        <dbReference type="Rhea" id="RHEA:23120"/>
        <dbReference type="ChEBI" id="CHEBI:15377"/>
        <dbReference type="ChEBI" id="CHEBI:15378"/>
        <dbReference type="ChEBI" id="CHEBI:30616"/>
        <dbReference type="ChEBI" id="CHEBI:43474"/>
        <dbReference type="ChEBI" id="CHEBI:90799"/>
        <dbReference type="ChEBI" id="CHEBI:456216"/>
        <dbReference type="EC" id="7.4.2.9"/>
    </reaction>
</comment>
<gene>
    <name evidence="11" type="ORF">C8D72_2388</name>
</gene>
<evidence type="ECO:0000313" key="11">
    <source>
        <dbReference type="EMBL" id="REC94022.1"/>
    </source>
</evidence>
<dbReference type="GO" id="GO:0005886">
    <property type="term" value="C:plasma membrane"/>
    <property type="evidence" value="ECO:0007669"/>
    <property type="project" value="UniProtKB-SubCell"/>
</dbReference>
<dbReference type="Proteomes" id="UP000256334">
    <property type="component" value="Unassembled WGS sequence"/>
</dbReference>
<protein>
    <recommendedName>
        <fullName evidence="8">ABC-type dipeptide transporter</fullName>
        <ecNumber evidence="8">7.4.2.9</ecNumber>
    </recommendedName>
</protein>
<dbReference type="Pfam" id="PF08352">
    <property type="entry name" value="oligo_HPY"/>
    <property type="match status" value="2"/>
</dbReference>
<comment type="caution">
    <text evidence="11">The sequence shown here is derived from an EMBL/GenBank/DDBJ whole genome shotgun (WGS) entry which is preliminary data.</text>
</comment>
<evidence type="ECO:0000256" key="2">
    <source>
        <dbReference type="ARBA" id="ARBA00005417"/>
    </source>
</evidence>
<dbReference type="InterPro" id="IPR003593">
    <property type="entry name" value="AAA+_ATPase"/>
</dbReference>
<evidence type="ECO:0000256" key="8">
    <source>
        <dbReference type="ARBA" id="ARBA00038852"/>
    </source>
</evidence>